<feature type="transmembrane region" description="Helical" evidence="1">
    <location>
        <begin position="147"/>
        <end position="165"/>
    </location>
</feature>
<feature type="transmembrane region" description="Helical" evidence="1">
    <location>
        <begin position="82"/>
        <end position="102"/>
    </location>
</feature>
<organism evidence="2 3">
    <name type="scientific">Cellulosimicrobium composti</name>
    <dbReference type="NCBI Taxonomy" id="2672572"/>
    <lineage>
        <taxon>Bacteria</taxon>
        <taxon>Bacillati</taxon>
        <taxon>Actinomycetota</taxon>
        <taxon>Actinomycetes</taxon>
        <taxon>Micrococcales</taxon>
        <taxon>Promicromonosporaceae</taxon>
        <taxon>Cellulosimicrobium</taxon>
    </lineage>
</organism>
<proteinExistence type="predicted"/>
<feature type="transmembrane region" description="Helical" evidence="1">
    <location>
        <begin position="48"/>
        <end position="70"/>
    </location>
</feature>
<dbReference type="PANTHER" id="PTHR34821:SF2">
    <property type="entry name" value="INNER MEMBRANE PROTEIN YDCZ"/>
    <property type="match status" value="1"/>
</dbReference>
<dbReference type="Proteomes" id="UP000440668">
    <property type="component" value="Unassembled WGS sequence"/>
</dbReference>
<keyword evidence="1" id="KW-0812">Transmembrane</keyword>
<evidence type="ECO:0000313" key="2">
    <source>
        <dbReference type="EMBL" id="MTG90435.1"/>
    </source>
</evidence>
<evidence type="ECO:0000256" key="1">
    <source>
        <dbReference type="SAM" id="Phobius"/>
    </source>
</evidence>
<feature type="transmembrane region" description="Helical" evidence="1">
    <location>
        <begin position="205"/>
        <end position="229"/>
    </location>
</feature>
<feature type="transmembrane region" description="Helical" evidence="1">
    <location>
        <begin position="108"/>
        <end position="127"/>
    </location>
</feature>
<dbReference type="GO" id="GO:0005886">
    <property type="term" value="C:plasma membrane"/>
    <property type="evidence" value="ECO:0007669"/>
    <property type="project" value="TreeGrafter"/>
</dbReference>
<keyword evidence="1" id="KW-0472">Membrane</keyword>
<dbReference type="AlphaFoldDB" id="A0A6N7ZLN8"/>
<gene>
    <name evidence="2" type="ORF">GJV82_16060</name>
</gene>
<feature type="transmembrane region" description="Helical" evidence="1">
    <location>
        <begin position="294"/>
        <end position="312"/>
    </location>
</feature>
<dbReference type="EMBL" id="WMKA01000048">
    <property type="protein sequence ID" value="MTG90435.1"/>
    <property type="molecule type" value="Genomic_DNA"/>
</dbReference>
<accession>A0A6N7ZLN8</accession>
<evidence type="ECO:0000313" key="3">
    <source>
        <dbReference type="Proteomes" id="UP000440668"/>
    </source>
</evidence>
<sequence length="320" mass="31348">MPVTPSPPQARPVAAHATLAALVAAGSGAVLSLQGRLNGDLATAGTGPVVAAWLSYVGTLLATVLVVVALRRTRATVRVLRASASWWWFAVGLCSVPVVVAMAAGVPLVGVAVATVCSVAGQTVAGLALDARGVGLPAPLRLTARRAAAGVAAVAGLGIAVLGGATAETGWAAVVACLALFVGGAVLCGQQAGNGRVTQLSGDPVVATLTSVTGGLVGISLVCAVVAAVGGLDGVALPPQWWLYLGGPLGTLVTVAAAYAVRHLGTFVLTLAVVGGQMVMAVLLDVLGVVGLRWQTVVATAVVGVAVLLVVGRPGPRASE</sequence>
<feature type="transmembrane region" description="Helical" evidence="1">
    <location>
        <begin position="171"/>
        <end position="193"/>
    </location>
</feature>
<dbReference type="PANTHER" id="PTHR34821">
    <property type="entry name" value="INNER MEMBRANE PROTEIN YDCZ"/>
    <property type="match status" value="1"/>
</dbReference>
<dbReference type="Pfam" id="PF04657">
    <property type="entry name" value="DMT_YdcZ"/>
    <property type="match status" value="2"/>
</dbReference>
<protein>
    <recommendedName>
        <fullName evidence="4">DMT family transporter</fullName>
    </recommendedName>
</protein>
<comment type="caution">
    <text evidence="2">The sequence shown here is derived from an EMBL/GenBank/DDBJ whole genome shotgun (WGS) entry which is preliminary data.</text>
</comment>
<reference evidence="2 3" key="1">
    <citation type="submission" date="2019-11" db="EMBL/GenBank/DDBJ databases">
        <title>Cellulosimicrobium composti sp. nov. isolated from a compost.</title>
        <authorList>
            <person name="Yang Y."/>
        </authorList>
    </citation>
    <scope>NUCLEOTIDE SEQUENCE [LARGE SCALE GENOMIC DNA]</scope>
    <source>
        <strain evidence="2 3">BIT-GX5</strain>
    </source>
</reference>
<keyword evidence="1" id="KW-1133">Transmembrane helix</keyword>
<feature type="transmembrane region" description="Helical" evidence="1">
    <location>
        <begin position="241"/>
        <end position="261"/>
    </location>
</feature>
<dbReference type="InterPro" id="IPR006750">
    <property type="entry name" value="YdcZ"/>
</dbReference>
<name>A0A6N7ZLN8_9MICO</name>
<evidence type="ECO:0008006" key="4">
    <source>
        <dbReference type="Google" id="ProtNLM"/>
    </source>
</evidence>
<feature type="transmembrane region" description="Helical" evidence="1">
    <location>
        <begin position="268"/>
        <end position="288"/>
    </location>
</feature>